<evidence type="ECO:0000259" key="8">
    <source>
        <dbReference type="Pfam" id="PF13905"/>
    </source>
</evidence>
<dbReference type="PANTHER" id="PTHR13871">
    <property type="entry name" value="THIOREDOXIN"/>
    <property type="match status" value="1"/>
</dbReference>
<dbReference type="InterPro" id="IPR052259">
    <property type="entry name" value="Nucleoredoxin-like"/>
</dbReference>
<feature type="region of interest" description="Disordered" evidence="7">
    <location>
        <begin position="89"/>
        <end position="117"/>
    </location>
</feature>
<dbReference type="PANTHER" id="PTHR13871:SF7">
    <property type="entry name" value="NUCLEOREDOXIN 2-RELATED"/>
    <property type="match status" value="1"/>
</dbReference>
<dbReference type="Pfam" id="PF13905">
    <property type="entry name" value="Thioredoxin_8"/>
    <property type="match status" value="1"/>
</dbReference>
<keyword evidence="2" id="KW-0677">Repeat</keyword>
<comment type="caution">
    <text evidence="9">The sequence shown here is derived from an EMBL/GenBank/DDBJ whole genome shotgun (WGS) entry which is preliminary data.</text>
</comment>
<dbReference type="Proteomes" id="UP000652761">
    <property type="component" value="Unassembled WGS sequence"/>
</dbReference>
<dbReference type="GO" id="GO:0047134">
    <property type="term" value="F:protein-disulfide reductase [NAD(P)H] activity"/>
    <property type="evidence" value="ECO:0007669"/>
    <property type="project" value="UniProtKB-EC"/>
</dbReference>
<gene>
    <name evidence="9" type="ORF">Taro_036431</name>
</gene>
<proteinExistence type="predicted"/>
<evidence type="ECO:0000256" key="5">
    <source>
        <dbReference type="ARBA" id="ARBA00047388"/>
    </source>
</evidence>
<evidence type="ECO:0000313" key="10">
    <source>
        <dbReference type="Proteomes" id="UP000652761"/>
    </source>
</evidence>
<sequence>MHGIPQPQLSEPGARGTELLLVSMPRTCWQGIGKRPWWRVIVTLADALRKPAIALALHGNDLSLGSPALVPPRHGEALALGLPRPRPCRTASPFLPPSPRVEGGAEGGGSNSSSDLSTDSALALRLGQHLNNLCNTRGAQEVSVSSLQGKTVGLYFSARWCSPCLKFTPKLIYVYANIKEMLLPKEDEDLEVVFVSTDRDQVAFKSYLSTMPWLALP</sequence>
<dbReference type="Gene3D" id="3.40.30.10">
    <property type="entry name" value="Glutaredoxin"/>
    <property type="match status" value="1"/>
</dbReference>
<evidence type="ECO:0000313" key="9">
    <source>
        <dbReference type="EMBL" id="MQM03644.1"/>
    </source>
</evidence>
<keyword evidence="10" id="KW-1185">Reference proteome</keyword>
<evidence type="ECO:0000256" key="1">
    <source>
        <dbReference type="ARBA" id="ARBA00012612"/>
    </source>
</evidence>
<dbReference type="InterPro" id="IPR012336">
    <property type="entry name" value="Thioredoxin-like_fold"/>
</dbReference>
<dbReference type="SUPFAM" id="SSF52833">
    <property type="entry name" value="Thioredoxin-like"/>
    <property type="match status" value="1"/>
</dbReference>
<name>A0A843WHU5_COLES</name>
<comment type="catalytic activity">
    <reaction evidence="5">
        <text>[protein]-dithiol + NAD(+) = [protein]-disulfide + NADH + H(+)</text>
        <dbReference type="Rhea" id="RHEA:18749"/>
        <dbReference type="Rhea" id="RHEA-COMP:10593"/>
        <dbReference type="Rhea" id="RHEA-COMP:10594"/>
        <dbReference type="ChEBI" id="CHEBI:15378"/>
        <dbReference type="ChEBI" id="CHEBI:29950"/>
        <dbReference type="ChEBI" id="CHEBI:50058"/>
        <dbReference type="ChEBI" id="CHEBI:57540"/>
        <dbReference type="ChEBI" id="CHEBI:57945"/>
        <dbReference type="EC" id="1.8.1.8"/>
    </reaction>
</comment>
<dbReference type="EMBL" id="NMUH01003073">
    <property type="protein sequence ID" value="MQM03644.1"/>
    <property type="molecule type" value="Genomic_DNA"/>
</dbReference>
<dbReference type="OrthoDB" id="1740151at2759"/>
<organism evidence="9 10">
    <name type="scientific">Colocasia esculenta</name>
    <name type="common">Wild taro</name>
    <name type="synonym">Arum esculentum</name>
    <dbReference type="NCBI Taxonomy" id="4460"/>
    <lineage>
        <taxon>Eukaryota</taxon>
        <taxon>Viridiplantae</taxon>
        <taxon>Streptophyta</taxon>
        <taxon>Embryophyta</taxon>
        <taxon>Tracheophyta</taxon>
        <taxon>Spermatophyta</taxon>
        <taxon>Magnoliopsida</taxon>
        <taxon>Liliopsida</taxon>
        <taxon>Araceae</taxon>
        <taxon>Aroideae</taxon>
        <taxon>Colocasieae</taxon>
        <taxon>Colocasia</taxon>
    </lineage>
</organism>
<feature type="domain" description="Thioredoxin-like fold" evidence="8">
    <location>
        <begin position="149"/>
        <end position="217"/>
    </location>
</feature>
<keyword evidence="4" id="KW-0520">NAD</keyword>
<dbReference type="AlphaFoldDB" id="A0A843WHU5"/>
<evidence type="ECO:0000256" key="2">
    <source>
        <dbReference type="ARBA" id="ARBA00022737"/>
    </source>
</evidence>
<accession>A0A843WHU5</accession>
<evidence type="ECO:0000256" key="6">
    <source>
        <dbReference type="ARBA" id="ARBA00047804"/>
    </source>
</evidence>
<protein>
    <recommendedName>
        <fullName evidence="1">protein-disulfide reductase</fullName>
        <ecNumber evidence="1">1.8.1.8</ecNumber>
    </recommendedName>
</protein>
<keyword evidence="3" id="KW-0560">Oxidoreductase</keyword>
<evidence type="ECO:0000256" key="7">
    <source>
        <dbReference type="SAM" id="MobiDB-lite"/>
    </source>
</evidence>
<evidence type="ECO:0000256" key="4">
    <source>
        <dbReference type="ARBA" id="ARBA00023027"/>
    </source>
</evidence>
<reference evidence="9" key="1">
    <citation type="submission" date="2017-07" db="EMBL/GenBank/DDBJ databases">
        <title>Taro Niue Genome Assembly and Annotation.</title>
        <authorList>
            <person name="Atibalentja N."/>
            <person name="Keating K."/>
            <person name="Fields C.J."/>
        </authorList>
    </citation>
    <scope>NUCLEOTIDE SEQUENCE</scope>
    <source>
        <strain evidence="9">Niue_2</strain>
        <tissue evidence="9">Leaf</tissue>
    </source>
</reference>
<comment type="catalytic activity">
    <reaction evidence="6">
        <text>[protein]-dithiol + NADP(+) = [protein]-disulfide + NADPH + H(+)</text>
        <dbReference type="Rhea" id="RHEA:18753"/>
        <dbReference type="Rhea" id="RHEA-COMP:10593"/>
        <dbReference type="Rhea" id="RHEA-COMP:10594"/>
        <dbReference type="ChEBI" id="CHEBI:15378"/>
        <dbReference type="ChEBI" id="CHEBI:29950"/>
        <dbReference type="ChEBI" id="CHEBI:50058"/>
        <dbReference type="ChEBI" id="CHEBI:57783"/>
        <dbReference type="ChEBI" id="CHEBI:58349"/>
        <dbReference type="EC" id="1.8.1.8"/>
    </reaction>
</comment>
<evidence type="ECO:0000256" key="3">
    <source>
        <dbReference type="ARBA" id="ARBA00023002"/>
    </source>
</evidence>
<dbReference type="EC" id="1.8.1.8" evidence="1"/>
<dbReference type="InterPro" id="IPR036249">
    <property type="entry name" value="Thioredoxin-like_sf"/>
</dbReference>